<protein>
    <submittedName>
        <fullName evidence="1">Uncharacterized protein</fullName>
    </submittedName>
</protein>
<evidence type="ECO:0000313" key="1">
    <source>
        <dbReference type="EMBL" id="ETV67872.1"/>
    </source>
</evidence>
<dbReference type="RefSeq" id="XP_009842617.1">
    <property type="nucleotide sequence ID" value="XM_009844315.1"/>
</dbReference>
<name>W4FK31_APHAT</name>
<dbReference type="EMBL" id="KI913191">
    <property type="protein sequence ID" value="ETV67872.1"/>
    <property type="molecule type" value="Genomic_DNA"/>
</dbReference>
<proteinExistence type="predicted"/>
<dbReference type="VEuPathDB" id="FungiDB:H257_15997"/>
<sequence>MVELSYFPALLRNNRWWNMDSYENEKHLREPLLCDSSTEDSIESDDDGVSERHMAYKSHVVVMVEPKLMRNLLLRPN</sequence>
<organism evidence="1">
    <name type="scientific">Aphanomyces astaci</name>
    <name type="common">Crayfish plague agent</name>
    <dbReference type="NCBI Taxonomy" id="112090"/>
    <lineage>
        <taxon>Eukaryota</taxon>
        <taxon>Sar</taxon>
        <taxon>Stramenopiles</taxon>
        <taxon>Oomycota</taxon>
        <taxon>Saprolegniomycetes</taxon>
        <taxon>Saprolegniales</taxon>
        <taxon>Verrucalvaceae</taxon>
        <taxon>Aphanomyces</taxon>
    </lineage>
</organism>
<reference evidence="1" key="1">
    <citation type="submission" date="2013-12" db="EMBL/GenBank/DDBJ databases">
        <title>The Genome Sequence of Aphanomyces astaci APO3.</title>
        <authorList>
            <consortium name="The Broad Institute Genomics Platform"/>
            <person name="Russ C."/>
            <person name="Tyler B."/>
            <person name="van West P."/>
            <person name="Dieguez-Uribeondo J."/>
            <person name="Young S.K."/>
            <person name="Zeng Q."/>
            <person name="Gargeya S."/>
            <person name="Fitzgerald M."/>
            <person name="Abouelleil A."/>
            <person name="Alvarado L."/>
            <person name="Chapman S.B."/>
            <person name="Gainer-Dewar J."/>
            <person name="Goldberg J."/>
            <person name="Griggs A."/>
            <person name="Gujja S."/>
            <person name="Hansen M."/>
            <person name="Howarth C."/>
            <person name="Imamovic A."/>
            <person name="Ireland A."/>
            <person name="Larimer J."/>
            <person name="McCowan C."/>
            <person name="Murphy C."/>
            <person name="Pearson M."/>
            <person name="Poon T.W."/>
            <person name="Priest M."/>
            <person name="Roberts A."/>
            <person name="Saif S."/>
            <person name="Shea T."/>
            <person name="Sykes S."/>
            <person name="Wortman J."/>
            <person name="Nusbaum C."/>
            <person name="Birren B."/>
        </authorList>
    </citation>
    <scope>NUCLEOTIDE SEQUENCE [LARGE SCALE GENOMIC DNA]</scope>
    <source>
        <strain evidence="1">APO3</strain>
    </source>
</reference>
<dbReference type="AlphaFoldDB" id="W4FK31"/>
<gene>
    <name evidence="1" type="ORF">H257_15997</name>
</gene>
<dbReference type="GeneID" id="20817993"/>
<accession>W4FK31</accession>